<feature type="domain" description="Plastid division protein CDP1-like IMS" evidence="2">
    <location>
        <begin position="710"/>
        <end position="824"/>
    </location>
</feature>
<dbReference type="InterPro" id="IPR057137">
    <property type="entry name" value="CDP1-like_a_solenoid_2"/>
</dbReference>
<feature type="region of interest" description="Disordered" evidence="1">
    <location>
        <begin position="476"/>
        <end position="549"/>
    </location>
</feature>
<comment type="caution">
    <text evidence="5">The sequence shown here is derived from an EMBL/GenBank/DDBJ whole genome shotgun (WGS) entry which is preliminary data.</text>
</comment>
<evidence type="ECO:0000313" key="5">
    <source>
        <dbReference type="EMBL" id="CAL5219248.1"/>
    </source>
</evidence>
<proteinExistence type="predicted"/>
<dbReference type="InterPro" id="IPR058032">
    <property type="entry name" value="CDP1-like_a_solenoid_1"/>
</dbReference>
<dbReference type="InterPro" id="IPR025344">
    <property type="entry name" value="CDP1-like_IMS"/>
</dbReference>
<dbReference type="Pfam" id="PF23468">
    <property type="entry name" value="ARC6"/>
    <property type="match status" value="1"/>
</dbReference>
<evidence type="ECO:0000259" key="4">
    <source>
        <dbReference type="Pfam" id="PF25515"/>
    </source>
</evidence>
<dbReference type="Pfam" id="PF13355">
    <property type="entry name" value="ARC6-like_IMS"/>
    <property type="match status" value="1"/>
</dbReference>
<gene>
    <name evidence="5" type="primary">g1043</name>
    <name evidence="5" type="ORF">VP750_LOCUS907</name>
</gene>
<dbReference type="Pfam" id="PF25515">
    <property type="entry name" value="Arm_PDR"/>
    <property type="match status" value="1"/>
</dbReference>
<sequence>MSDGVMLPMDAYRVLGVNRAASRETCIQASEKLLGSVPDVGYSQDLILSRALALEATTSVLLDYTARRVYDRSPQIEVAYNDMPGAFALMQEAGDVQPVIKWGRAWLEDNSFDRRARDVALTAALAHCDLAAYWLEEHGKGRVQDASGLLKEALDLLRQYNAAPALQLEVQTAYEELQAQVALQRIALPLHEAETRAQGLVALPALLWAEDGSPIESFPRLNMNRATFVEELCKHATPAELVGLYSGVSSPDKATPQERRIVGMAGIAHAAIAQKPASAAMALKFLKAYQTDPGAENASVEIAICQLLLGRKTEALGTLGIVKRASDGAESAPDSGILDFIKGHALEDGDLTPGLIAMAQSWVEDVALPSFRGCGTRLPALDSWFESPQVKLYLMSRGVVHGAWSGVVGAAQGVGRSASHASASAVAGAKAVLGFGARLLQERPQQLSEEGLVEPARSITQEPLLAEAVRPDLAMLDSKPPQPVLAQHASSGSTASQASVAVDHGKPQELNGSYRSKGKLARAVATTTIERPPPALQEAEKAAPAPLPKQQSIGALMKRYSEEITPTAALESSASRGNGRQAAAGLAAPTLTAAPPTAGPDSDDGMVEAWGAASDMPLSRESIGAGIIPLDIEREMWQSFAAVRRQRALRLIRAAASLTALGVALLAWRKPEALRPSNVAAVVTAPGRAAVGWVQETLIPAGPQLPAEDARSLVLQWQAVKAQSMGDSHDVAALGDILGDRMLQAWKQRGEKLQKDGMHWKYDLKDVSIDKVETSRDGSRAIVEATLTEAGKLLATDGAAIDAYQATFTQEYEMRLTRKKGWRLVASKLLF</sequence>
<dbReference type="InterPro" id="IPR044685">
    <property type="entry name" value="CPD1-like"/>
</dbReference>
<evidence type="ECO:0000259" key="3">
    <source>
        <dbReference type="Pfam" id="PF23468"/>
    </source>
</evidence>
<accession>A0ABP1FH39</accession>
<feature type="compositionally biased region" description="Low complexity" evidence="1">
    <location>
        <begin position="582"/>
        <end position="600"/>
    </location>
</feature>
<name>A0ABP1FH39_9CHLO</name>
<evidence type="ECO:0000259" key="2">
    <source>
        <dbReference type="Pfam" id="PF13355"/>
    </source>
</evidence>
<evidence type="ECO:0000313" key="6">
    <source>
        <dbReference type="Proteomes" id="UP001497392"/>
    </source>
</evidence>
<dbReference type="EMBL" id="CAXHTA020000002">
    <property type="protein sequence ID" value="CAL5219248.1"/>
    <property type="molecule type" value="Genomic_DNA"/>
</dbReference>
<dbReference type="Proteomes" id="UP001497392">
    <property type="component" value="Unassembled WGS sequence"/>
</dbReference>
<dbReference type="PANTHER" id="PTHR33925:SF1">
    <property type="entry name" value="PROTEIN ACCUMULATION AND REPLICATION OF CHLOROPLASTS 6, CHLOROPLASTIC"/>
    <property type="match status" value="1"/>
</dbReference>
<feature type="region of interest" description="Disordered" evidence="1">
    <location>
        <begin position="567"/>
        <end position="602"/>
    </location>
</feature>
<feature type="domain" description="Plastid division protein CDP1-like 1st alpha solenoid" evidence="4">
    <location>
        <begin position="78"/>
        <end position="212"/>
    </location>
</feature>
<organism evidence="5 6">
    <name type="scientific">Coccomyxa viridis</name>
    <dbReference type="NCBI Taxonomy" id="1274662"/>
    <lineage>
        <taxon>Eukaryota</taxon>
        <taxon>Viridiplantae</taxon>
        <taxon>Chlorophyta</taxon>
        <taxon>core chlorophytes</taxon>
        <taxon>Trebouxiophyceae</taxon>
        <taxon>Trebouxiophyceae incertae sedis</taxon>
        <taxon>Coccomyxaceae</taxon>
        <taxon>Coccomyxa</taxon>
    </lineage>
</organism>
<keyword evidence="6" id="KW-1185">Reference proteome</keyword>
<protein>
    <submittedName>
        <fullName evidence="5">G1043 protein</fullName>
    </submittedName>
</protein>
<feature type="compositionally biased region" description="Polar residues" evidence="1">
    <location>
        <begin position="488"/>
        <end position="499"/>
    </location>
</feature>
<feature type="domain" description="Plastid division protein CDP1-like 2nd alpha solenoid" evidence="3">
    <location>
        <begin position="237"/>
        <end position="397"/>
    </location>
</feature>
<evidence type="ECO:0000256" key="1">
    <source>
        <dbReference type="SAM" id="MobiDB-lite"/>
    </source>
</evidence>
<dbReference type="PANTHER" id="PTHR33925">
    <property type="entry name" value="PLASTID DIVISION PROTEIN CDP1, CHLOROPLASTIC-RELATED"/>
    <property type="match status" value="1"/>
</dbReference>
<reference evidence="5 6" key="1">
    <citation type="submission" date="2024-06" db="EMBL/GenBank/DDBJ databases">
        <authorList>
            <person name="Kraege A."/>
            <person name="Thomma B."/>
        </authorList>
    </citation>
    <scope>NUCLEOTIDE SEQUENCE [LARGE SCALE GENOMIC DNA]</scope>
</reference>